<dbReference type="EMBL" id="WKFB01000003">
    <property type="protein sequence ID" value="KAF6739836.1"/>
    <property type="molecule type" value="Genomic_DNA"/>
</dbReference>
<comment type="caution">
    <text evidence="2">The sequence shown here is derived from an EMBL/GenBank/DDBJ whole genome shotgun (WGS) entry which is preliminary data.</text>
</comment>
<sequence>MRCGTRSTPLKMSFVSSNRVALEVLKDITQRPHSRQLPQGSAPSTNQTALVIYRGRIYLCIRKSGLSQKQQKRSSTPPSLSADSRVTDKVTERASLGGVRPPLRKSGAAPRREAASPDSCIVKRVRMERAGLEGGAVQETQGGGGASSSPAYEKQKDSEAAASGEQTDHGGEQIRCWKEAAGTPPGAPVGAPAGAPAGAAALRLQFDFGELEEEERIAQMRARYLEDEAALNNLLSGP</sequence>
<proteinExistence type="predicted"/>
<feature type="compositionally biased region" description="Basic and acidic residues" evidence="1">
    <location>
        <begin position="166"/>
        <end position="178"/>
    </location>
</feature>
<protein>
    <submittedName>
        <fullName evidence="2">Uncharacterized protein</fullName>
    </submittedName>
</protein>
<evidence type="ECO:0000313" key="2">
    <source>
        <dbReference type="EMBL" id="KAF6739836.1"/>
    </source>
</evidence>
<feature type="compositionally biased region" description="Polar residues" evidence="1">
    <location>
        <begin position="66"/>
        <end position="84"/>
    </location>
</feature>
<accession>A0A834FU58</accession>
<gene>
    <name evidence="2" type="ORF">FQA47_016130</name>
</gene>
<feature type="region of interest" description="Disordered" evidence="1">
    <location>
        <begin position="66"/>
        <end position="195"/>
    </location>
</feature>
<evidence type="ECO:0000256" key="1">
    <source>
        <dbReference type="SAM" id="MobiDB-lite"/>
    </source>
</evidence>
<name>A0A834FU58_ORYME</name>
<feature type="compositionally biased region" description="Low complexity" evidence="1">
    <location>
        <begin position="180"/>
        <end position="195"/>
    </location>
</feature>
<evidence type="ECO:0000313" key="3">
    <source>
        <dbReference type="Proteomes" id="UP000646548"/>
    </source>
</evidence>
<reference evidence="2" key="1">
    <citation type="journal article" name="BMC Genomics">
        <title>Long-read sequencing and de novo genome assembly of marine medaka (Oryzias melastigma).</title>
        <authorList>
            <person name="Liang P."/>
            <person name="Saqib H.S.A."/>
            <person name="Ni X."/>
            <person name="Shen Y."/>
        </authorList>
    </citation>
    <scope>NUCLEOTIDE SEQUENCE</scope>
    <source>
        <strain evidence="2">Bigg-433</strain>
    </source>
</reference>
<organism evidence="2 3">
    <name type="scientific">Oryzias melastigma</name>
    <name type="common">Marine medaka</name>
    <dbReference type="NCBI Taxonomy" id="30732"/>
    <lineage>
        <taxon>Eukaryota</taxon>
        <taxon>Metazoa</taxon>
        <taxon>Chordata</taxon>
        <taxon>Craniata</taxon>
        <taxon>Vertebrata</taxon>
        <taxon>Euteleostomi</taxon>
        <taxon>Actinopterygii</taxon>
        <taxon>Neopterygii</taxon>
        <taxon>Teleostei</taxon>
        <taxon>Neoteleostei</taxon>
        <taxon>Acanthomorphata</taxon>
        <taxon>Ovalentaria</taxon>
        <taxon>Atherinomorphae</taxon>
        <taxon>Beloniformes</taxon>
        <taxon>Adrianichthyidae</taxon>
        <taxon>Oryziinae</taxon>
        <taxon>Oryzias</taxon>
    </lineage>
</organism>
<dbReference type="Proteomes" id="UP000646548">
    <property type="component" value="Unassembled WGS sequence"/>
</dbReference>
<dbReference type="AlphaFoldDB" id="A0A834FU58"/>